<protein>
    <recommendedName>
        <fullName evidence="4">DUF378 domain-containing protein</fullName>
    </recommendedName>
</protein>
<keyword evidence="1" id="KW-1133">Transmembrane helix</keyword>
<dbReference type="OrthoDB" id="9812136at2"/>
<evidence type="ECO:0000256" key="1">
    <source>
        <dbReference type="SAM" id="Phobius"/>
    </source>
</evidence>
<dbReference type="RefSeq" id="WP_036935344.1">
    <property type="nucleotide sequence ID" value="NZ_JQKC01000001.1"/>
</dbReference>
<dbReference type="Proteomes" id="UP000036923">
    <property type="component" value="Unassembled WGS sequence"/>
</dbReference>
<keyword evidence="3" id="KW-1185">Reference proteome</keyword>
<proteinExistence type="predicted"/>
<evidence type="ECO:0000313" key="2">
    <source>
        <dbReference type="EMBL" id="KNY29566.1"/>
    </source>
</evidence>
<name>A0A0L6JUN4_9FIRM</name>
<dbReference type="Pfam" id="PF04070">
    <property type="entry name" value="DUF378"/>
    <property type="match status" value="1"/>
</dbReference>
<dbReference type="EMBL" id="LGTC01000001">
    <property type="protein sequence ID" value="KNY29566.1"/>
    <property type="molecule type" value="Genomic_DNA"/>
</dbReference>
<comment type="caution">
    <text evidence="2">The sequence shown here is derived from an EMBL/GenBank/DDBJ whole genome shotgun (WGS) entry which is preliminary data.</text>
</comment>
<reference evidence="3" key="1">
    <citation type="submission" date="2015-07" db="EMBL/GenBank/DDBJ databases">
        <title>Near-Complete Genome Sequence of the Cellulolytic Bacterium Bacteroides (Pseudobacteroides) cellulosolvens ATCC 35603.</title>
        <authorList>
            <person name="Dassa B."/>
            <person name="Utturkar S.M."/>
            <person name="Klingeman D.M."/>
            <person name="Hurt R.A."/>
            <person name="Keller M."/>
            <person name="Xu J."/>
            <person name="Reddy Y.H.K."/>
            <person name="Borovok I."/>
            <person name="Grinberg I.R."/>
            <person name="Lamed R."/>
            <person name="Zhivin O."/>
            <person name="Bayer E.A."/>
            <person name="Brown S.D."/>
        </authorList>
    </citation>
    <scope>NUCLEOTIDE SEQUENCE [LARGE SCALE GENOMIC DNA]</scope>
    <source>
        <strain evidence="3">DSM 2933</strain>
    </source>
</reference>
<evidence type="ECO:0008006" key="4">
    <source>
        <dbReference type="Google" id="ProtNLM"/>
    </source>
</evidence>
<dbReference type="STRING" id="398512.Bccel_4840"/>
<dbReference type="eggNOG" id="COG2155">
    <property type="taxonomic scope" value="Bacteria"/>
</dbReference>
<dbReference type="PANTHER" id="PTHR37304:SF1">
    <property type="entry name" value="MEMBRANE PROTEIN"/>
    <property type="match status" value="1"/>
</dbReference>
<keyword evidence="1" id="KW-0812">Transmembrane</keyword>
<dbReference type="PANTHER" id="PTHR37304">
    <property type="entry name" value="MEMBRANE PROTEIN-RELATED"/>
    <property type="match status" value="1"/>
</dbReference>
<evidence type="ECO:0000313" key="3">
    <source>
        <dbReference type="Proteomes" id="UP000036923"/>
    </source>
</evidence>
<organism evidence="2 3">
    <name type="scientific">Pseudobacteroides cellulosolvens ATCC 35603 = DSM 2933</name>
    <dbReference type="NCBI Taxonomy" id="398512"/>
    <lineage>
        <taxon>Bacteria</taxon>
        <taxon>Bacillati</taxon>
        <taxon>Bacillota</taxon>
        <taxon>Clostridia</taxon>
        <taxon>Eubacteriales</taxon>
        <taxon>Oscillospiraceae</taxon>
        <taxon>Pseudobacteroides</taxon>
    </lineage>
</organism>
<sequence>MNRTPLDRLSLIIVIIGALNWLSIGLFRIDLVASMFTNPTTIPSRVVYTIVGLAGLYCISLLFRESAPARDQA</sequence>
<dbReference type="PATRIC" id="fig|398512.5.peg.5072"/>
<feature type="transmembrane region" description="Helical" evidence="1">
    <location>
        <begin position="9"/>
        <end position="26"/>
    </location>
</feature>
<gene>
    <name evidence="2" type="ORF">Bccel_4840</name>
</gene>
<keyword evidence="1" id="KW-0472">Membrane</keyword>
<feature type="transmembrane region" description="Helical" evidence="1">
    <location>
        <begin position="46"/>
        <end position="63"/>
    </location>
</feature>
<dbReference type="AlphaFoldDB" id="A0A0L6JUN4"/>
<accession>A0A0L6JUN4</accession>
<dbReference type="InterPro" id="IPR007211">
    <property type="entry name" value="DUF378"/>
</dbReference>